<dbReference type="Pfam" id="PF02014">
    <property type="entry name" value="Reeler"/>
    <property type="match status" value="1"/>
</dbReference>
<dbReference type="STRING" id="34508.A0A4V6I7T8"/>
<dbReference type="OrthoDB" id="283575at2759"/>
<reference evidence="3 4" key="2">
    <citation type="journal article" date="2019" name="G3 (Bethesda)">
        <title>Hybrid Assembly of the Genome of the Entomopathogenic Nematode Steinernema carpocapsae Identifies the X-Chromosome.</title>
        <authorList>
            <person name="Serra L."/>
            <person name="Macchietto M."/>
            <person name="Macias-Munoz A."/>
            <person name="McGill C.J."/>
            <person name="Rodriguez I.M."/>
            <person name="Rodriguez B."/>
            <person name="Murad R."/>
            <person name="Mortazavi A."/>
        </authorList>
    </citation>
    <scope>NUCLEOTIDE SEQUENCE [LARGE SCALE GENOMIC DNA]</scope>
    <source>
        <strain evidence="3 4">ALL</strain>
    </source>
</reference>
<dbReference type="InterPro" id="IPR042307">
    <property type="entry name" value="Reeler_sf"/>
</dbReference>
<evidence type="ECO:0000313" key="3">
    <source>
        <dbReference type="EMBL" id="TMS35513.1"/>
    </source>
</evidence>
<dbReference type="EMBL" id="AZBU02000001">
    <property type="protein sequence ID" value="TMS35513.1"/>
    <property type="molecule type" value="Genomic_DNA"/>
</dbReference>
<dbReference type="InterPro" id="IPR002861">
    <property type="entry name" value="Reeler_dom"/>
</dbReference>
<keyword evidence="1" id="KW-0732">Signal</keyword>
<gene>
    <name evidence="3" type="ORF">L596_002904</name>
</gene>
<accession>A0A4V6I7T8</accession>
<reference evidence="3 4" key="1">
    <citation type="journal article" date="2015" name="Genome Biol.">
        <title>Comparative genomics of Steinernema reveals deeply conserved gene regulatory networks.</title>
        <authorList>
            <person name="Dillman A.R."/>
            <person name="Macchietto M."/>
            <person name="Porter C.F."/>
            <person name="Rogers A."/>
            <person name="Williams B."/>
            <person name="Antoshechkin I."/>
            <person name="Lee M.M."/>
            <person name="Goodwin Z."/>
            <person name="Lu X."/>
            <person name="Lewis E.E."/>
            <person name="Goodrich-Blair H."/>
            <person name="Stock S.P."/>
            <person name="Adams B.J."/>
            <person name="Sternberg P.W."/>
            <person name="Mortazavi A."/>
        </authorList>
    </citation>
    <scope>NUCLEOTIDE SEQUENCE [LARGE SCALE GENOMIC DNA]</scope>
    <source>
        <strain evidence="3 4">ALL</strain>
    </source>
</reference>
<dbReference type="EMBL" id="CM016762">
    <property type="protein sequence ID" value="TMS35513.1"/>
    <property type="molecule type" value="Genomic_DNA"/>
</dbReference>
<name>A0A4V6I7T8_STECR</name>
<evidence type="ECO:0000259" key="2">
    <source>
        <dbReference type="Pfam" id="PF02014"/>
    </source>
</evidence>
<comment type="caution">
    <text evidence="3">The sequence shown here is derived from an EMBL/GenBank/DDBJ whole genome shotgun (WGS) entry which is preliminary data.</text>
</comment>
<keyword evidence="4" id="KW-1185">Reference proteome</keyword>
<evidence type="ECO:0000256" key="1">
    <source>
        <dbReference type="SAM" id="SignalP"/>
    </source>
</evidence>
<feature type="chain" id="PRO_5020629276" description="Reelin domain-containing protein" evidence="1">
    <location>
        <begin position="23"/>
        <end position="218"/>
    </location>
</feature>
<sequence length="218" mass="25337">MRREFQLALLLLQLCLPYLVSSSLVEMSGFHCMMRHSMRLNRRIHGNPKEGTPPFDLRVFDELGRETTFYEAGKTYTIRLVGFKHYRGLLLQARLCDDNGFLIGSLKGGRFIEGSNWENYGIRLQQCDPHMQTNDSVTHADDSRKFLTQLHWTTSEDIGNVQFMVTICEENEVCWERWRPRSGLLQPHSRKFSSRSPIIDQVFTDEKVAMKIAGIKHL</sequence>
<dbReference type="Proteomes" id="UP000298663">
    <property type="component" value="Chromosome X"/>
</dbReference>
<organism evidence="3 4">
    <name type="scientific">Steinernema carpocapsae</name>
    <name type="common">Entomopathogenic nematode</name>
    <dbReference type="NCBI Taxonomy" id="34508"/>
    <lineage>
        <taxon>Eukaryota</taxon>
        <taxon>Metazoa</taxon>
        <taxon>Ecdysozoa</taxon>
        <taxon>Nematoda</taxon>
        <taxon>Chromadorea</taxon>
        <taxon>Rhabditida</taxon>
        <taxon>Tylenchina</taxon>
        <taxon>Panagrolaimomorpha</taxon>
        <taxon>Strongyloidoidea</taxon>
        <taxon>Steinernematidae</taxon>
        <taxon>Steinernema</taxon>
    </lineage>
</organism>
<protein>
    <recommendedName>
        <fullName evidence="2">Reelin domain-containing protein</fullName>
    </recommendedName>
</protein>
<dbReference type="Gene3D" id="2.60.40.4060">
    <property type="entry name" value="Reeler domain"/>
    <property type="match status" value="1"/>
</dbReference>
<proteinExistence type="predicted"/>
<feature type="domain" description="Reelin" evidence="2">
    <location>
        <begin position="51"/>
        <end position="175"/>
    </location>
</feature>
<evidence type="ECO:0000313" key="4">
    <source>
        <dbReference type="Proteomes" id="UP000298663"/>
    </source>
</evidence>
<feature type="signal peptide" evidence="1">
    <location>
        <begin position="1"/>
        <end position="22"/>
    </location>
</feature>
<dbReference type="CDD" id="cd08544">
    <property type="entry name" value="Reeler"/>
    <property type="match status" value="1"/>
</dbReference>
<dbReference type="AlphaFoldDB" id="A0A4V6I7T8"/>